<dbReference type="PANTHER" id="PTHR47073">
    <property type="entry name" value="PROTEIN ANTI-SILENCING 1"/>
    <property type="match status" value="1"/>
</dbReference>
<dbReference type="Pfam" id="PF01426">
    <property type="entry name" value="BAH"/>
    <property type="match status" value="1"/>
</dbReference>
<organism evidence="2 3">
    <name type="scientific">Zostera marina</name>
    <name type="common">Eelgrass</name>
    <dbReference type="NCBI Taxonomy" id="29655"/>
    <lineage>
        <taxon>Eukaryota</taxon>
        <taxon>Viridiplantae</taxon>
        <taxon>Streptophyta</taxon>
        <taxon>Embryophyta</taxon>
        <taxon>Tracheophyta</taxon>
        <taxon>Spermatophyta</taxon>
        <taxon>Magnoliopsida</taxon>
        <taxon>Liliopsida</taxon>
        <taxon>Zosteraceae</taxon>
        <taxon>Zostera</taxon>
    </lineage>
</organism>
<comment type="caution">
    <text evidence="2">The sequence shown here is derived from an EMBL/GenBank/DDBJ whole genome shotgun (WGS) entry which is preliminary data.</text>
</comment>
<dbReference type="STRING" id="29655.A0A0K9P522"/>
<dbReference type="InterPro" id="IPR043151">
    <property type="entry name" value="BAH_sf"/>
</dbReference>
<sequence>MPNSGVTKENGDDIEFRWGRKRGVGTKKGTRFYESFVYDGVEYFLYDSVFLFKNGEPDPYFGKLVKIWEQPVNKKRIKVLWFFRPCEITKHLGDLGDCCAENELFLATGEGTGLFNVNPLEALGGKFNVVCTSKDERNPQPSSDELKDADFVFYRTFNVVTFSVSEKIEDTISGVEVENLFNRKNLHNPIVVPEAIQISQETKITSN</sequence>
<dbReference type="Gene3D" id="2.30.30.490">
    <property type="match status" value="1"/>
</dbReference>
<dbReference type="EMBL" id="LFYR01001180">
    <property type="protein sequence ID" value="KMZ64116.1"/>
    <property type="molecule type" value="Genomic_DNA"/>
</dbReference>
<proteinExistence type="predicted"/>
<protein>
    <recommendedName>
        <fullName evidence="1">BAH domain-containing protein</fullName>
    </recommendedName>
</protein>
<dbReference type="FunFam" id="2.30.30.490:FF:000017">
    <property type="entry name" value="Bromo-adjacent homology (BAH) domain-containing protein"/>
    <property type="match status" value="1"/>
</dbReference>
<dbReference type="GO" id="GO:0003682">
    <property type="term" value="F:chromatin binding"/>
    <property type="evidence" value="ECO:0007669"/>
    <property type="project" value="InterPro"/>
</dbReference>
<dbReference type="OrthoDB" id="1896853at2759"/>
<dbReference type="Proteomes" id="UP000036987">
    <property type="component" value="Unassembled WGS sequence"/>
</dbReference>
<reference evidence="3" key="1">
    <citation type="journal article" date="2016" name="Nature">
        <title>The genome of the seagrass Zostera marina reveals angiosperm adaptation to the sea.</title>
        <authorList>
            <person name="Olsen J.L."/>
            <person name="Rouze P."/>
            <person name="Verhelst B."/>
            <person name="Lin Y.-C."/>
            <person name="Bayer T."/>
            <person name="Collen J."/>
            <person name="Dattolo E."/>
            <person name="De Paoli E."/>
            <person name="Dittami S."/>
            <person name="Maumus F."/>
            <person name="Michel G."/>
            <person name="Kersting A."/>
            <person name="Lauritano C."/>
            <person name="Lohaus R."/>
            <person name="Toepel M."/>
            <person name="Tonon T."/>
            <person name="Vanneste K."/>
            <person name="Amirebrahimi M."/>
            <person name="Brakel J."/>
            <person name="Bostroem C."/>
            <person name="Chovatia M."/>
            <person name="Grimwood J."/>
            <person name="Jenkins J.W."/>
            <person name="Jueterbock A."/>
            <person name="Mraz A."/>
            <person name="Stam W.T."/>
            <person name="Tice H."/>
            <person name="Bornberg-Bauer E."/>
            <person name="Green P.J."/>
            <person name="Pearson G.A."/>
            <person name="Procaccini G."/>
            <person name="Duarte C.M."/>
            <person name="Schmutz J."/>
            <person name="Reusch T.B.H."/>
            <person name="Van de Peer Y."/>
        </authorList>
    </citation>
    <scope>NUCLEOTIDE SEQUENCE [LARGE SCALE GENOMIC DNA]</scope>
    <source>
        <strain evidence="3">cv. Finnish</strain>
    </source>
</reference>
<keyword evidence="3" id="KW-1185">Reference proteome</keyword>
<evidence type="ECO:0000313" key="2">
    <source>
        <dbReference type="EMBL" id="KMZ64116.1"/>
    </source>
</evidence>
<dbReference type="AlphaFoldDB" id="A0A0K9P522"/>
<accession>A0A0K9P522</accession>
<dbReference type="PANTHER" id="PTHR47073:SF2">
    <property type="entry name" value="PROTEIN ANTI-SILENCING 1"/>
    <property type="match status" value="1"/>
</dbReference>
<gene>
    <name evidence="2" type="ORF">ZOSMA_381G00230</name>
</gene>
<dbReference type="InterPro" id="IPR001025">
    <property type="entry name" value="BAH_dom"/>
</dbReference>
<dbReference type="PROSITE" id="PS51038">
    <property type="entry name" value="BAH"/>
    <property type="match status" value="1"/>
</dbReference>
<feature type="domain" description="BAH" evidence="1">
    <location>
        <begin position="41"/>
        <end position="168"/>
    </location>
</feature>
<dbReference type="OMA" id="KIWENRD"/>
<name>A0A0K9P522_ZOSMR</name>
<evidence type="ECO:0000313" key="3">
    <source>
        <dbReference type="Proteomes" id="UP000036987"/>
    </source>
</evidence>
<evidence type="ECO:0000259" key="1">
    <source>
        <dbReference type="PROSITE" id="PS51038"/>
    </source>
</evidence>